<comment type="caution">
    <text evidence="11">The sequence shown here is derived from an EMBL/GenBank/DDBJ whole genome shotgun (WGS) entry which is preliminary data.</text>
</comment>
<feature type="region of interest" description="Disordered" evidence="8">
    <location>
        <begin position="543"/>
        <end position="574"/>
    </location>
</feature>
<evidence type="ECO:0000256" key="7">
    <source>
        <dbReference type="SAM" id="Coils"/>
    </source>
</evidence>
<feature type="compositionally biased region" description="Basic and acidic residues" evidence="8">
    <location>
        <begin position="356"/>
        <end position="373"/>
    </location>
</feature>
<reference evidence="12" key="1">
    <citation type="submission" date="2024-07" db="EMBL/GenBank/DDBJ databases">
        <title>Two chromosome-level genome assemblies of Korean endemic species Abeliophyllum distichum and Forsythia ovata (Oleaceae).</title>
        <authorList>
            <person name="Jang H."/>
        </authorList>
    </citation>
    <scope>NUCLEOTIDE SEQUENCE [LARGE SCALE GENOMIC DNA]</scope>
</reference>
<organism evidence="11 12">
    <name type="scientific">Forsythia ovata</name>
    <dbReference type="NCBI Taxonomy" id="205694"/>
    <lineage>
        <taxon>Eukaryota</taxon>
        <taxon>Viridiplantae</taxon>
        <taxon>Streptophyta</taxon>
        <taxon>Embryophyta</taxon>
        <taxon>Tracheophyta</taxon>
        <taxon>Spermatophyta</taxon>
        <taxon>Magnoliopsida</taxon>
        <taxon>eudicotyledons</taxon>
        <taxon>Gunneridae</taxon>
        <taxon>Pentapetalae</taxon>
        <taxon>asterids</taxon>
        <taxon>lamiids</taxon>
        <taxon>Lamiales</taxon>
        <taxon>Oleaceae</taxon>
        <taxon>Forsythieae</taxon>
        <taxon>Forsythia</taxon>
    </lineage>
</organism>
<dbReference type="Pfam" id="PF16312">
    <property type="entry name" value="Oberon_cc"/>
    <property type="match status" value="1"/>
</dbReference>
<dbReference type="EMBL" id="JBFOLJ010000001">
    <property type="protein sequence ID" value="KAL2557700.1"/>
    <property type="molecule type" value="Genomic_DNA"/>
</dbReference>
<feature type="domain" description="Oberon coiled-coil region" evidence="10">
    <location>
        <begin position="931"/>
        <end position="1037"/>
    </location>
</feature>
<evidence type="ECO:0000256" key="5">
    <source>
        <dbReference type="ARBA" id="ARBA00023054"/>
    </source>
</evidence>
<dbReference type="GO" id="GO:0008270">
    <property type="term" value="F:zinc ion binding"/>
    <property type="evidence" value="ECO:0007669"/>
    <property type="project" value="UniProtKB-KW"/>
</dbReference>
<dbReference type="InterPro" id="IPR032535">
    <property type="entry name" value="Oberon_CC"/>
</dbReference>
<gene>
    <name evidence="11" type="ORF">Fot_02439</name>
</gene>
<keyword evidence="4" id="KW-0862">Zinc</keyword>
<evidence type="ECO:0000313" key="11">
    <source>
        <dbReference type="EMBL" id="KAL2557700.1"/>
    </source>
</evidence>
<dbReference type="Pfam" id="PF07227">
    <property type="entry name" value="PHD_Oberon"/>
    <property type="match status" value="1"/>
</dbReference>
<evidence type="ECO:0000256" key="8">
    <source>
        <dbReference type="SAM" id="MobiDB-lite"/>
    </source>
</evidence>
<evidence type="ECO:0000313" key="12">
    <source>
        <dbReference type="Proteomes" id="UP001604277"/>
    </source>
</evidence>
<feature type="region of interest" description="Disordered" evidence="8">
    <location>
        <begin position="351"/>
        <end position="373"/>
    </location>
</feature>
<dbReference type="PANTHER" id="PTHR21736:SF38">
    <property type="entry name" value="PROTEIN OBERON 3"/>
    <property type="match status" value="1"/>
</dbReference>
<keyword evidence="3" id="KW-0863">Zinc-finger</keyword>
<feature type="coiled-coil region" evidence="7">
    <location>
        <begin position="998"/>
        <end position="1046"/>
    </location>
</feature>
<dbReference type="InterPro" id="IPR047578">
    <property type="entry name" value="OBE1-like_PHD"/>
</dbReference>
<keyword evidence="12" id="KW-1185">Reference proteome</keyword>
<dbReference type="PRINTS" id="PR01544">
    <property type="entry name" value="ARATH130DUF"/>
</dbReference>
<protein>
    <submittedName>
        <fullName evidence="11">Protein OBERON 3</fullName>
    </submittedName>
</protein>
<keyword evidence="2" id="KW-0479">Metal-binding</keyword>
<feature type="domain" description="Oberon-like PHD finger" evidence="9">
    <location>
        <begin position="687"/>
        <end position="810"/>
    </location>
</feature>
<dbReference type="AlphaFoldDB" id="A0ABD1X6U7"/>
<dbReference type="InterPro" id="IPR032881">
    <property type="entry name" value="Oberon-like_PHD"/>
</dbReference>
<evidence type="ECO:0000256" key="3">
    <source>
        <dbReference type="ARBA" id="ARBA00022771"/>
    </source>
</evidence>
<keyword evidence="6" id="KW-0539">Nucleus</keyword>
<name>A0ABD1X6U7_9LAMI</name>
<evidence type="ECO:0000256" key="4">
    <source>
        <dbReference type="ARBA" id="ARBA00022833"/>
    </source>
</evidence>
<feature type="compositionally biased region" description="Basic and acidic residues" evidence="8">
    <location>
        <begin position="560"/>
        <end position="574"/>
    </location>
</feature>
<comment type="subcellular location">
    <subcellularLocation>
        <location evidence="1">Nucleus</location>
    </subcellularLocation>
</comment>
<sequence>MGPMMTSQHLCRSLSLSSRIKKLKNSDSEITEAKGKVKGKCGVAFFSLPIFRTISSTSPFVFISTPSVIDSLVGIMHIIATVNVPIIFPAHAVDITSTNSPHALLPLIFATSIFSPLKAKYRGSNNPITKSSILSINFSAKSPPLGIVNPKTNALNMACMPIRSVIKPATRTPASVKRLMQWFVSKPPFLPNSFAKNSTRVFGRNESRAWVANSESQLGLVKKVMMKEREYLGESSGEKNKESPDDKMEFQEKGIDFLAENSQNKIKMMGGFDENAVKTGNSVSQELTLSYLCENSKLVISEKDFSGKNLLNSLEKFSSGYKGKEVLVSEDQNEMNNNIWVERDFLQLNENRGNSSKREADNEKIEGDNGEKKPKVESLNLSLALPEVSISLAGSNRIQNGDLPDRLRSSRSVQSLVPSYNNTMTTYSNDYTAASLSYSNSHPFSHNPSCSLTRNSTENFEYSVGSHRRECDQIWNCGEGTNGSVHSRFRPIGDGTVAFSNHEVGGGGFGLGNCGRVNKDSGNNSLYKTTSSDNHSFFPSELPARPRLDAQSGDFGGRASDSRRDLENIDGGRPRKLSMPERILREIVSESIPVMAQIIQELTDETVESTKEYLKNLIHIPERKDELVGLQNRLERRSDLTNETLSKCHKNQLEILVAIKMGLGSFLSGKSQLPTAELVDIFLLQRCRNTNCKRLLPVDDCDCKICSTKQGFCSECMCPICLNFDCANNTCSWVGCDLCSHWCHASCALQGNLIKPGPCVKGHLGTTEMLFHCLGCGHASEMFGFVKDVFMSCAKDWDAQTMIKEFDCVRKIFRGSEDRKGKELHVKANEMFTKLENKIMTPSDVCNFIFQFFNYTDGLLEFGASNILSKDLTNQSSLGKDASALQLSNSHAPKTSFYNTSTSSGRQELMPIDLHQNDIKVPLMNDKIIEDEWSVKPAKKDGFDSLESLVRIKEAEARMFQGRADDARRETENFRHMVRMKTEKLEQEYAEKLAKLCLQETEERQRKKLEELKVLENSHCDYSNMKLRMQSEIAGLLKRMESTKQQLV</sequence>
<dbReference type="InterPro" id="IPR004082">
    <property type="entry name" value="OBERON"/>
</dbReference>
<evidence type="ECO:0000256" key="2">
    <source>
        <dbReference type="ARBA" id="ARBA00022723"/>
    </source>
</evidence>
<dbReference type="GO" id="GO:0005634">
    <property type="term" value="C:nucleus"/>
    <property type="evidence" value="ECO:0007669"/>
    <property type="project" value="UniProtKB-SubCell"/>
</dbReference>
<accession>A0ABD1X6U7</accession>
<evidence type="ECO:0000259" key="10">
    <source>
        <dbReference type="Pfam" id="PF16312"/>
    </source>
</evidence>
<dbReference type="CDD" id="cd15612">
    <property type="entry name" value="PHD_OBE1_like"/>
    <property type="match status" value="1"/>
</dbReference>
<evidence type="ECO:0000259" key="9">
    <source>
        <dbReference type="Pfam" id="PF07227"/>
    </source>
</evidence>
<dbReference type="PANTHER" id="PTHR21736">
    <property type="entry name" value="VERNALIZATION-INSENSITIVE PROTEIN 3"/>
    <property type="match status" value="1"/>
</dbReference>
<proteinExistence type="predicted"/>
<evidence type="ECO:0000256" key="1">
    <source>
        <dbReference type="ARBA" id="ARBA00004123"/>
    </source>
</evidence>
<evidence type="ECO:0000256" key="6">
    <source>
        <dbReference type="ARBA" id="ARBA00023242"/>
    </source>
</evidence>
<dbReference type="Proteomes" id="UP001604277">
    <property type="component" value="Unassembled WGS sequence"/>
</dbReference>
<keyword evidence="5 7" id="KW-0175">Coiled coil</keyword>